<accession>A0AAC9NZL6</accession>
<protein>
    <submittedName>
        <fullName evidence="1">Uncharacterized protein</fullName>
    </submittedName>
</protein>
<proteinExistence type="predicted"/>
<reference evidence="1 2" key="1">
    <citation type="submission" date="2016-11" db="EMBL/GenBank/DDBJ databases">
        <title>Complete genome sequence of the aerobically denitrifying bacterium Chelatococcus daeguensis TAD1.</title>
        <authorList>
            <person name="Yang Y."/>
            <person name="Huang S."/>
            <person name="Lin E."/>
        </authorList>
    </citation>
    <scope>NUCLEOTIDE SEQUENCE [LARGE SCALE GENOMIC DNA]</scope>
    <source>
        <strain evidence="1 2">TAD1</strain>
    </source>
</reference>
<organism evidence="1 2">
    <name type="scientific">Chelatococcus daeguensis</name>
    <dbReference type="NCBI Taxonomy" id="444444"/>
    <lineage>
        <taxon>Bacteria</taxon>
        <taxon>Pseudomonadati</taxon>
        <taxon>Pseudomonadota</taxon>
        <taxon>Alphaproteobacteria</taxon>
        <taxon>Hyphomicrobiales</taxon>
        <taxon>Chelatococcaceae</taxon>
        <taxon>Chelatococcus</taxon>
    </lineage>
</organism>
<dbReference type="KEGG" id="cdq:BOQ54_13125"/>
<gene>
    <name evidence="1" type="ORF">BOQ54_13125</name>
</gene>
<dbReference type="AlphaFoldDB" id="A0AAC9NZL6"/>
<dbReference type="RefSeq" id="WP_071924058.1">
    <property type="nucleotide sequence ID" value="NZ_CP018095.1"/>
</dbReference>
<dbReference type="EMBL" id="CP018095">
    <property type="protein sequence ID" value="APF38150.1"/>
    <property type="molecule type" value="Genomic_DNA"/>
</dbReference>
<keyword evidence="2" id="KW-1185">Reference proteome</keyword>
<dbReference type="Proteomes" id="UP000182703">
    <property type="component" value="Chromosome"/>
</dbReference>
<name>A0AAC9NZL6_9HYPH</name>
<evidence type="ECO:0000313" key="2">
    <source>
        <dbReference type="Proteomes" id="UP000182703"/>
    </source>
</evidence>
<sequence>MPQRNLFAASVLVLSRQFPPSPGRALFLPAASPAPSCTRWCSVKGRVGISTAPSVFGTYANNCAPRDIPSPAYVPARDNPQCLIGYSGRSK</sequence>
<evidence type="ECO:0000313" key="1">
    <source>
        <dbReference type="EMBL" id="APF38150.1"/>
    </source>
</evidence>